<proteinExistence type="predicted"/>
<evidence type="ECO:0000313" key="2">
    <source>
        <dbReference type="EMBL" id="KKS90716.1"/>
    </source>
</evidence>
<feature type="transmembrane region" description="Helical" evidence="1">
    <location>
        <begin position="45"/>
        <end position="64"/>
    </location>
</feature>
<dbReference type="EMBL" id="LCFI01000001">
    <property type="protein sequence ID" value="KKS90716.1"/>
    <property type="molecule type" value="Genomic_DNA"/>
</dbReference>
<keyword evidence="1" id="KW-0812">Transmembrane</keyword>
<accession>A0A0G1F6D2</accession>
<protein>
    <recommendedName>
        <fullName evidence="4">Ferric oxidoreductase domain-containing protein</fullName>
    </recommendedName>
</protein>
<organism evidence="2 3">
    <name type="scientific">Candidatus Woesebacteria bacterium GW2011_GWA1_43_12</name>
    <dbReference type="NCBI Taxonomy" id="1618557"/>
    <lineage>
        <taxon>Bacteria</taxon>
        <taxon>Candidatus Woeseibacteriota</taxon>
    </lineage>
</organism>
<dbReference type="Proteomes" id="UP000034669">
    <property type="component" value="Unassembled WGS sequence"/>
</dbReference>
<gene>
    <name evidence="2" type="ORF">UV66_C0001G0073</name>
</gene>
<feature type="transmembrane region" description="Helical" evidence="1">
    <location>
        <begin position="135"/>
        <end position="152"/>
    </location>
</feature>
<feature type="transmembrane region" description="Helical" evidence="1">
    <location>
        <begin position="6"/>
        <end position="24"/>
    </location>
</feature>
<name>A0A0G1F6D2_9BACT</name>
<comment type="caution">
    <text evidence="2">The sequence shown here is derived from an EMBL/GenBank/DDBJ whole genome shotgun (WGS) entry which is preliminary data.</text>
</comment>
<keyword evidence="1" id="KW-0472">Membrane</keyword>
<sequence length="220" mass="25284">MKNKIIFYIIWLGVLSLVPISLLANTPPVYVLRNSSTIANFVQRFLGLTAFTLLFFQIILGAFMEKWTNKLGGWIFRFHIIEGVIAYILIILHPISFMFFNYFLGRGLDPFYIFTGFCLLCPTRIDFFYTLGRVSFWLLNISVWAGLLRAATPYMRVNWRKFHILNYLVFVLIGIHSIGVGTDVGTPPFSFFHGPALITVGIIIIYKLFVFAKARFANKS</sequence>
<keyword evidence="1" id="KW-1133">Transmembrane helix</keyword>
<evidence type="ECO:0008006" key="4">
    <source>
        <dbReference type="Google" id="ProtNLM"/>
    </source>
</evidence>
<evidence type="ECO:0000256" key="1">
    <source>
        <dbReference type="SAM" id="Phobius"/>
    </source>
</evidence>
<feature type="transmembrane region" description="Helical" evidence="1">
    <location>
        <begin position="84"/>
        <end position="104"/>
    </location>
</feature>
<feature type="transmembrane region" description="Helical" evidence="1">
    <location>
        <begin position="164"/>
        <end position="180"/>
    </location>
</feature>
<reference evidence="2 3" key="1">
    <citation type="journal article" date="2015" name="Nature">
        <title>rRNA introns, odd ribosomes, and small enigmatic genomes across a large radiation of phyla.</title>
        <authorList>
            <person name="Brown C.T."/>
            <person name="Hug L.A."/>
            <person name="Thomas B.C."/>
            <person name="Sharon I."/>
            <person name="Castelle C.J."/>
            <person name="Singh A."/>
            <person name="Wilkins M.J."/>
            <person name="Williams K.H."/>
            <person name="Banfield J.F."/>
        </authorList>
    </citation>
    <scope>NUCLEOTIDE SEQUENCE [LARGE SCALE GENOMIC DNA]</scope>
</reference>
<evidence type="ECO:0000313" key="3">
    <source>
        <dbReference type="Proteomes" id="UP000034669"/>
    </source>
</evidence>
<feature type="transmembrane region" description="Helical" evidence="1">
    <location>
        <begin position="192"/>
        <end position="212"/>
    </location>
</feature>
<dbReference type="AlphaFoldDB" id="A0A0G1F6D2"/>